<dbReference type="EMBL" id="CAJOBF010001934">
    <property type="protein sequence ID" value="CAF3996540.1"/>
    <property type="molecule type" value="Genomic_DNA"/>
</dbReference>
<sequence length="66" mass="7898">MNIFIFFLFKAHERDQSIDFLLILVRMLWLRNSQNVKIILMSATIEIDKLTNYFRQVINGRIVPAE</sequence>
<comment type="caution">
    <text evidence="1">The sequence shown here is derived from an EMBL/GenBank/DDBJ whole genome shotgun (WGS) entry which is preliminary data.</text>
</comment>
<dbReference type="InterPro" id="IPR027417">
    <property type="entry name" value="P-loop_NTPase"/>
</dbReference>
<proteinExistence type="predicted"/>
<gene>
    <name evidence="1" type="ORF">UXM345_LOCUS15919</name>
</gene>
<evidence type="ECO:0000313" key="2">
    <source>
        <dbReference type="Proteomes" id="UP000663842"/>
    </source>
</evidence>
<dbReference type="Proteomes" id="UP000663842">
    <property type="component" value="Unassembled WGS sequence"/>
</dbReference>
<dbReference type="AlphaFoldDB" id="A0A819NCE0"/>
<organism evidence="1 2">
    <name type="scientific">Rotaria magnacalcarata</name>
    <dbReference type="NCBI Taxonomy" id="392030"/>
    <lineage>
        <taxon>Eukaryota</taxon>
        <taxon>Metazoa</taxon>
        <taxon>Spiralia</taxon>
        <taxon>Gnathifera</taxon>
        <taxon>Rotifera</taxon>
        <taxon>Eurotatoria</taxon>
        <taxon>Bdelloidea</taxon>
        <taxon>Philodinida</taxon>
        <taxon>Philodinidae</taxon>
        <taxon>Rotaria</taxon>
    </lineage>
</organism>
<accession>A0A819NCE0</accession>
<reference evidence="1" key="1">
    <citation type="submission" date="2021-02" db="EMBL/GenBank/DDBJ databases">
        <authorList>
            <person name="Nowell W R."/>
        </authorList>
    </citation>
    <scope>NUCLEOTIDE SEQUENCE</scope>
</reference>
<name>A0A819NCE0_9BILA</name>
<evidence type="ECO:0000313" key="1">
    <source>
        <dbReference type="EMBL" id="CAF3996540.1"/>
    </source>
</evidence>
<protein>
    <submittedName>
        <fullName evidence="1">Uncharacterized protein</fullName>
    </submittedName>
</protein>
<feature type="non-terminal residue" evidence="1">
    <location>
        <position position="66"/>
    </location>
</feature>
<dbReference type="Gene3D" id="3.40.50.300">
    <property type="entry name" value="P-loop containing nucleotide triphosphate hydrolases"/>
    <property type="match status" value="1"/>
</dbReference>